<dbReference type="EMBL" id="WTYM01000026">
    <property type="protein sequence ID" value="MXO58537.1"/>
    <property type="molecule type" value="Genomic_DNA"/>
</dbReference>
<dbReference type="RefSeq" id="WP_159792087.1">
    <property type="nucleotide sequence ID" value="NZ_WTYM01000026.1"/>
</dbReference>
<accession>A0A6I4SU01</accession>
<keyword evidence="3" id="KW-1185">Reference proteome</keyword>
<organism evidence="2 3">
    <name type="scientific">Croceibacterium salegens</name>
    <dbReference type="NCBI Taxonomy" id="1737568"/>
    <lineage>
        <taxon>Bacteria</taxon>
        <taxon>Pseudomonadati</taxon>
        <taxon>Pseudomonadota</taxon>
        <taxon>Alphaproteobacteria</taxon>
        <taxon>Sphingomonadales</taxon>
        <taxon>Erythrobacteraceae</taxon>
        <taxon>Croceibacterium</taxon>
    </lineage>
</organism>
<reference evidence="2 3" key="1">
    <citation type="submission" date="2019-12" db="EMBL/GenBank/DDBJ databases">
        <title>Genomic-based taxomic classification of the family Erythrobacteraceae.</title>
        <authorList>
            <person name="Xu L."/>
        </authorList>
    </citation>
    <scope>NUCLEOTIDE SEQUENCE [LARGE SCALE GENOMIC DNA]</scope>
    <source>
        <strain evidence="2 3">MCCC 1K01500</strain>
    </source>
</reference>
<feature type="region of interest" description="Disordered" evidence="1">
    <location>
        <begin position="21"/>
        <end position="52"/>
    </location>
</feature>
<name>A0A6I4SU01_9SPHN</name>
<evidence type="ECO:0008006" key="4">
    <source>
        <dbReference type="Google" id="ProtNLM"/>
    </source>
</evidence>
<dbReference type="PROSITE" id="PS51257">
    <property type="entry name" value="PROKAR_LIPOPROTEIN"/>
    <property type="match status" value="1"/>
</dbReference>
<proteinExistence type="predicted"/>
<evidence type="ECO:0000256" key="1">
    <source>
        <dbReference type="SAM" id="MobiDB-lite"/>
    </source>
</evidence>
<dbReference type="AlphaFoldDB" id="A0A6I4SU01"/>
<evidence type="ECO:0000313" key="2">
    <source>
        <dbReference type="EMBL" id="MXO58537.1"/>
    </source>
</evidence>
<comment type="caution">
    <text evidence="2">The sequence shown here is derived from an EMBL/GenBank/DDBJ whole genome shotgun (WGS) entry which is preliminary data.</text>
</comment>
<dbReference type="Proteomes" id="UP000433652">
    <property type="component" value="Unassembled WGS sequence"/>
</dbReference>
<evidence type="ECO:0000313" key="3">
    <source>
        <dbReference type="Proteomes" id="UP000433652"/>
    </source>
</evidence>
<sequence>MRNGMAAFCAAGLLLSGCGDDQPEPAPSASVASGPRVGEAEMPEGGLPPLGERAALKRASGSWDQKLTHDATPLCTFTERPVSDRPQAWVVTAWSGNMDLYSDGYALGKDPSARWIEAMFMRDRPVIAARAGMDDVWIEPQGDYSQTLLVIDDKRFTCTGLPKTQ</sequence>
<dbReference type="OrthoDB" id="7402425at2"/>
<gene>
    <name evidence="2" type="ORF">GRI89_03135</name>
</gene>
<protein>
    <recommendedName>
        <fullName evidence="4">Lipoprotein</fullName>
    </recommendedName>
</protein>